<sequence length="356" mass="41195">MRGKAKMFLLPFNIFSLAWILASLFDKNVAYNEDRLMATIQQNLIYASFPSDREVKNFEKTRYHFDEANGFEDWRLKQLVNIIEKDINGMPRGSTQSNDVLIYDEWEYIQNPENIQKGGHFNELKKGEKREYLANLKKLRKGVRVFGNAVANLTNKINEFMRENDLNDPENVRNQLKNYDEMTQSGFEVEEQGHHKKKGKGKFSCLNCFKASTSSHPSSPKHSENTLEHLENLIKLVIECKEFIRDIHSEEKHSIQNESPSTSTATEFKGSEGSFIDIFSFMEKHPQMSDLKNIFKLSKIQTKKLDIAIFEKIYKGHKEHKRKKGEYKNAIVGGAGPVGLYATYKLFLGNFGFLKK</sequence>
<evidence type="ECO:0000313" key="3">
    <source>
        <dbReference type="WBParaSite" id="MhA1_Contig70.frz3.gene14"/>
    </source>
</evidence>
<feature type="signal peptide" evidence="1">
    <location>
        <begin position="1"/>
        <end position="30"/>
    </location>
</feature>
<evidence type="ECO:0000313" key="2">
    <source>
        <dbReference type="Proteomes" id="UP000095281"/>
    </source>
</evidence>
<reference evidence="3" key="1">
    <citation type="submission" date="2016-11" db="UniProtKB">
        <authorList>
            <consortium name="WormBaseParasite"/>
        </authorList>
    </citation>
    <scope>IDENTIFICATION</scope>
</reference>
<feature type="chain" id="PRO_5009316204" evidence="1">
    <location>
        <begin position="31"/>
        <end position="356"/>
    </location>
</feature>
<protein>
    <submittedName>
        <fullName evidence="3">Uncharacterized protein</fullName>
    </submittedName>
</protein>
<keyword evidence="2" id="KW-1185">Reference proteome</keyword>
<dbReference type="WBParaSite" id="MhA1_Contig70.frz3.gene14">
    <property type="protein sequence ID" value="MhA1_Contig70.frz3.gene14"/>
    <property type="gene ID" value="MhA1_Contig70.frz3.gene14"/>
</dbReference>
<name>A0A1I8BVJ6_MELHA</name>
<keyword evidence="1" id="KW-0732">Signal</keyword>
<dbReference type="AlphaFoldDB" id="A0A1I8BVJ6"/>
<accession>A0A1I8BVJ6</accession>
<organism evidence="2 3">
    <name type="scientific">Meloidogyne hapla</name>
    <name type="common">Root-knot nematode worm</name>
    <dbReference type="NCBI Taxonomy" id="6305"/>
    <lineage>
        <taxon>Eukaryota</taxon>
        <taxon>Metazoa</taxon>
        <taxon>Ecdysozoa</taxon>
        <taxon>Nematoda</taxon>
        <taxon>Chromadorea</taxon>
        <taxon>Rhabditida</taxon>
        <taxon>Tylenchina</taxon>
        <taxon>Tylenchomorpha</taxon>
        <taxon>Tylenchoidea</taxon>
        <taxon>Meloidogynidae</taxon>
        <taxon>Meloidogyninae</taxon>
        <taxon>Meloidogyne</taxon>
    </lineage>
</organism>
<proteinExistence type="predicted"/>
<evidence type="ECO:0000256" key="1">
    <source>
        <dbReference type="SAM" id="SignalP"/>
    </source>
</evidence>
<dbReference type="Proteomes" id="UP000095281">
    <property type="component" value="Unplaced"/>
</dbReference>